<dbReference type="EMBL" id="JBGBPQ010000009">
    <property type="protein sequence ID" value="KAL1519786.1"/>
    <property type="molecule type" value="Genomic_DNA"/>
</dbReference>
<evidence type="ECO:0000313" key="3">
    <source>
        <dbReference type="Proteomes" id="UP001515480"/>
    </source>
</evidence>
<name>A0AB34JDL0_PRYPA</name>
<organism evidence="2 3">
    <name type="scientific">Prymnesium parvum</name>
    <name type="common">Toxic golden alga</name>
    <dbReference type="NCBI Taxonomy" id="97485"/>
    <lineage>
        <taxon>Eukaryota</taxon>
        <taxon>Haptista</taxon>
        <taxon>Haptophyta</taxon>
        <taxon>Prymnesiophyceae</taxon>
        <taxon>Prymnesiales</taxon>
        <taxon>Prymnesiaceae</taxon>
        <taxon>Prymnesium</taxon>
    </lineage>
</organism>
<dbReference type="AlphaFoldDB" id="A0AB34JDL0"/>
<dbReference type="Proteomes" id="UP001515480">
    <property type="component" value="Unassembled WGS sequence"/>
</dbReference>
<proteinExistence type="predicted"/>
<evidence type="ECO:0000256" key="1">
    <source>
        <dbReference type="SAM" id="MobiDB-lite"/>
    </source>
</evidence>
<keyword evidence="3" id="KW-1185">Reference proteome</keyword>
<reference evidence="2 3" key="1">
    <citation type="journal article" date="2024" name="Science">
        <title>Giant polyketide synthase enzymes in the biosynthesis of giant marine polyether toxins.</title>
        <authorList>
            <person name="Fallon T.R."/>
            <person name="Shende V.V."/>
            <person name="Wierzbicki I.H."/>
            <person name="Pendleton A.L."/>
            <person name="Watervoot N.F."/>
            <person name="Auber R.P."/>
            <person name="Gonzalez D.J."/>
            <person name="Wisecaver J.H."/>
            <person name="Moore B.S."/>
        </authorList>
    </citation>
    <scope>NUCLEOTIDE SEQUENCE [LARGE SCALE GENOMIC DNA]</scope>
    <source>
        <strain evidence="2 3">12B1</strain>
    </source>
</reference>
<gene>
    <name evidence="2" type="ORF">AB1Y20_023293</name>
</gene>
<evidence type="ECO:0000313" key="2">
    <source>
        <dbReference type="EMBL" id="KAL1519786.1"/>
    </source>
</evidence>
<feature type="compositionally biased region" description="Basic and acidic residues" evidence="1">
    <location>
        <begin position="320"/>
        <end position="335"/>
    </location>
</feature>
<accession>A0AB34JDL0</accession>
<sequence length="363" mass="39927">MDALYCKLDAMDPHFQCARGGAQTKPGLICAPPRLLDSAIQRLRHGNKLILLGDSISLQMWVTLLLLVSERMPELRCPDLSQSYRGEWGSDGQLQCARAANFQLCYAKAGVVPSVGRKGRAHRTSAAEVLRALMRDGSVNNQTIVVVNFGLHYEDRRAELVSEAIALANVHRSRTAPTIVWRETSPQHFQATHPFSEGDSHVPSWWRDEHASRCSPLAPDDANANKFNEATNPIMTRAGVPLLKVWHATAQDWSTHLSRTTNRESASITDCTHFCVDTSGALRSWALGLLAAICGADEAGWEAAAVMGSTAVSKLAAEARQPRPRDRPSHADPECKVSTSARVTLRLFRSPRRNNRVGGVKRK</sequence>
<feature type="region of interest" description="Disordered" evidence="1">
    <location>
        <begin position="317"/>
        <end position="336"/>
    </location>
</feature>
<comment type="caution">
    <text evidence="2">The sequence shown here is derived from an EMBL/GenBank/DDBJ whole genome shotgun (WGS) entry which is preliminary data.</text>
</comment>
<protein>
    <submittedName>
        <fullName evidence="2">Uncharacterized protein</fullName>
    </submittedName>
</protein>